<dbReference type="InParanoid" id="A0A369JX33"/>
<dbReference type="Proteomes" id="UP000076154">
    <property type="component" value="Unassembled WGS sequence"/>
</dbReference>
<dbReference type="EMBL" id="LUEZ02000041">
    <property type="protein sequence ID" value="RDB25097.1"/>
    <property type="molecule type" value="Genomic_DNA"/>
</dbReference>
<protein>
    <submittedName>
        <fullName evidence="1">Uncharacterized protein</fullName>
    </submittedName>
</protein>
<gene>
    <name evidence="1" type="ORF">Hypma_007502</name>
</gene>
<evidence type="ECO:0000313" key="2">
    <source>
        <dbReference type="Proteomes" id="UP000076154"/>
    </source>
</evidence>
<proteinExistence type="predicted"/>
<name>A0A369JX33_HYPMA</name>
<dbReference type="AlphaFoldDB" id="A0A369JX33"/>
<evidence type="ECO:0000313" key="1">
    <source>
        <dbReference type="EMBL" id="RDB25097.1"/>
    </source>
</evidence>
<sequence length="210" mass="23733">MNTPVSLNPKQNYPHRFYNLSVSPPPPSRRLMTNLVPLSNTDARLLRAITLGTGVKDGTMNIQTILENAQEVMDDATVKLLDQRDSMEVKDFDIFSEILARHCHDVLRMVKQVETYDGLPITAQSYRAVKAEAESCLAVCCKLRKNIQIASRCSWAPRAEKHNEKDDEQCEYKKADPCSTVLVPEEHPALPSLPHIRDEEQLNEFGLSIC</sequence>
<comment type="caution">
    <text evidence="1">The sequence shown here is derived from an EMBL/GenBank/DDBJ whole genome shotgun (WGS) entry which is preliminary data.</text>
</comment>
<keyword evidence="2" id="KW-1185">Reference proteome</keyword>
<accession>A0A369JX33</accession>
<reference evidence="1" key="1">
    <citation type="submission" date="2018-04" db="EMBL/GenBank/DDBJ databases">
        <title>Whole genome sequencing of Hypsizygus marmoreus.</title>
        <authorList>
            <person name="Choi I.-G."/>
            <person name="Min B."/>
            <person name="Kim J.-G."/>
            <person name="Kim S."/>
            <person name="Oh Y.-L."/>
            <person name="Kong W.-S."/>
            <person name="Park H."/>
            <person name="Jeong J."/>
            <person name="Song E.-S."/>
        </authorList>
    </citation>
    <scope>NUCLEOTIDE SEQUENCE [LARGE SCALE GENOMIC DNA]</scope>
    <source>
        <strain evidence="1">51987-8</strain>
    </source>
</reference>
<organism evidence="1 2">
    <name type="scientific">Hypsizygus marmoreus</name>
    <name type="common">White beech mushroom</name>
    <name type="synonym">Agaricus marmoreus</name>
    <dbReference type="NCBI Taxonomy" id="39966"/>
    <lineage>
        <taxon>Eukaryota</taxon>
        <taxon>Fungi</taxon>
        <taxon>Dikarya</taxon>
        <taxon>Basidiomycota</taxon>
        <taxon>Agaricomycotina</taxon>
        <taxon>Agaricomycetes</taxon>
        <taxon>Agaricomycetidae</taxon>
        <taxon>Agaricales</taxon>
        <taxon>Tricholomatineae</taxon>
        <taxon>Lyophyllaceae</taxon>
        <taxon>Hypsizygus</taxon>
    </lineage>
</organism>